<dbReference type="InParanoid" id="A0A0G4EEB7"/>
<dbReference type="AlphaFoldDB" id="A0A0G4EEB7"/>
<reference evidence="2 3" key="1">
    <citation type="submission" date="2014-11" db="EMBL/GenBank/DDBJ databases">
        <authorList>
            <person name="Zhu J."/>
            <person name="Qi W."/>
            <person name="Song R."/>
        </authorList>
    </citation>
    <scope>NUCLEOTIDE SEQUENCE [LARGE SCALE GENOMIC DNA]</scope>
</reference>
<protein>
    <submittedName>
        <fullName evidence="2">Uncharacterized protein</fullName>
    </submittedName>
</protein>
<keyword evidence="3" id="KW-1185">Reference proteome</keyword>
<evidence type="ECO:0000313" key="2">
    <source>
        <dbReference type="EMBL" id="CEL93899.1"/>
    </source>
</evidence>
<sequence>MEKVLVYAPISKDPDAFEPLPSLEEAARRRRWQHHPERAEKIIARRRKYKEKIIARRRKYKETERKWQNDVGERAVAEYLYYRYGIKADKKLGFGGQGSVWRAGQYAVKVLDPNMSAGGENEGLCTSRGGCPTVRTCRSTTSHLPSKGGQSTSWSS</sequence>
<dbReference type="Proteomes" id="UP000041254">
    <property type="component" value="Unassembled WGS sequence"/>
</dbReference>
<name>A0A0G4EEB7_VITBC</name>
<proteinExistence type="predicted"/>
<dbReference type="PhylomeDB" id="A0A0G4EEB7"/>
<evidence type="ECO:0000256" key="1">
    <source>
        <dbReference type="SAM" id="MobiDB-lite"/>
    </source>
</evidence>
<dbReference type="EMBL" id="CDMY01000198">
    <property type="protein sequence ID" value="CEL93899.1"/>
    <property type="molecule type" value="Genomic_DNA"/>
</dbReference>
<dbReference type="VEuPathDB" id="CryptoDB:Vbra_11435"/>
<organism evidence="2 3">
    <name type="scientific">Vitrella brassicaformis (strain CCMP3155)</name>
    <dbReference type="NCBI Taxonomy" id="1169540"/>
    <lineage>
        <taxon>Eukaryota</taxon>
        <taxon>Sar</taxon>
        <taxon>Alveolata</taxon>
        <taxon>Colpodellida</taxon>
        <taxon>Vitrellaceae</taxon>
        <taxon>Vitrella</taxon>
    </lineage>
</organism>
<feature type="region of interest" description="Disordered" evidence="1">
    <location>
        <begin position="136"/>
        <end position="156"/>
    </location>
</feature>
<accession>A0A0G4EEB7</accession>
<evidence type="ECO:0000313" key="3">
    <source>
        <dbReference type="Proteomes" id="UP000041254"/>
    </source>
</evidence>
<gene>
    <name evidence="2" type="ORF">Vbra_11435</name>
</gene>